<reference evidence="2 3" key="1">
    <citation type="submission" date="2023-01" db="EMBL/GenBank/DDBJ databases">
        <title>Bacillus changyiensis sp. nov., isolated from a coastal deposit.</title>
        <authorList>
            <person name="Xiao G."/>
            <person name="Lai Q."/>
            <person name="Hu Z."/>
            <person name="Shao Z."/>
        </authorList>
    </citation>
    <scope>NUCLEOTIDE SEQUENCE [LARGE SCALE GENOMIC DNA]</scope>
    <source>
        <strain evidence="2 3">CLL-7-23</strain>
    </source>
</reference>
<evidence type="ECO:0000313" key="2">
    <source>
        <dbReference type="EMBL" id="MDA7026027.1"/>
    </source>
</evidence>
<evidence type="ECO:0000259" key="1">
    <source>
        <dbReference type="Pfam" id="PF12652"/>
    </source>
</evidence>
<protein>
    <submittedName>
        <fullName evidence="2">Spore coat protein CotJB</fullName>
    </submittedName>
</protein>
<evidence type="ECO:0000313" key="3">
    <source>
        <dbReference type="Proteomes" id="UP001211894"/>
    </source>
</evidence>
<proteinExistence type="predicted"/>
<name>A0ABT4X154_9BACI</name>
<sequence>MKNTLTQDYYEKLLEIQAVDFVLVELMLYLDTHPDDMDGIQQYNQYARYSKKLKKKFELNYGPLLQGNPDETESYWSWKRSPWPWQV</sequence>
<keyword evidence="2" id="KW-0167">Capsid protein</keyword>
<dbReference type="PIRSF" id="PIRSF010606">
    <property type="entry name" value="Spore_coat_CotJB"/>
    <property type="match status" value="1"/>
</dbReference>
<feature type="domain" description="Protein CotJB" evidence="1">
    <location>
        <begin position="11"/>
        <end position="86"/>
    </location>
</feature>
<organism evidence="2 3">
    <name type="scientific">Bacillus changyiensis</name>
    <dbReference type="NCBI Taxonomy" id="3004103"/>
    <lineage>
        <taxon>Bacteria</taxon>
        <taxon>Bacillati</taxon>
        <taxon>Bacillota</taxon>
        <taxon>Bacilli</taxon>
        <taxon>Bacillales</taxon>
        <taxon>Bacillaceae</taxon>
        <taxon>Bacillus</taxon>
    </lineage>
</organism>
<keyword evidence="2" id="KW-0946">Virion</keyword>
<dbReference type="Pfam" id="PF12652">
    <property type="entry name" value="CotJB"/>
    <property type="match status" value="1"/>
</dbReference>
<accession>A0ABT4X154</accession>
<dbReference type="RefSeq" id="WP_172293974.1">
    <property type="nucleotide sequence ID" value="NZ_JAQKAB010000003.1"/>
</dbReference>
<dbReference type="InterPro" id="IPR024207">
    <property type="entry name" value="CotJB_dom"/>
</dbReference>
<dbReference type="Proteomes" id="UP001211894">
    <property type="component" value="Unassembled WGS sequence"/>
</dbReference>
<gene>
    <name evidence="2" type="ORF">PJ311_05290</name>
</gene>
<dbReference type="InterPro" id="IPR016571">
    <property type="entry name" value="Spore_coat_assembly_CotJB"/>
</dbReference>
<dbReference type="EMBL" id="JAQKAB010000003">
    <property type="protein sequence ID" value="MDA7026027.1"/>
    <property type="molecule type" value="Genomic_DNA"/>
</dbReference>
<comment type="caution">
    <text evidence="2">The sequence shown here is derived from an EMBL/GenBank/DDBJ whole genome shotgun (WGS) entry which is preliminary data.</text>
</comment>
<keyword evidence="3" id="KW-1185">Reference proteome</keyword>